<dbReference type="InParanoid" id="V4TYQ9"/>
<keyword evidence="2" id="KW-1185">Reference proteome</keyword>
<name>V4TYQ9_CITCL</name>
<proteinExistence type="predicted"/>
<organism evidence="1 2">
    <name type="scientific">Citrus clementina</name>
    <name type="common">Clementine</name>
    <name type="synonym">Citrus deliciosa x Citrus sinensis</name>
    <dbReference type="NCBI Taxonomy" id="85681"/>
    <lineage>
        <taxon>Eukaryota</taxon>
        <taxon>Viridiplantae</taxon>
        <taxon>Streptophyta</taxon>
        <taxon>Embryophyta</taxon>
        <taxon>Tracheophyta</taxon>
        <taxon>Spermatophyta</taxon>
        <taxon>Magnoliopsida</taxon>
        <taxon>eudicotyledons</taxon>
        <taxon>Gunneridae</taxon>
        <taxon>Pentapetalae</taxon>
        <taxon>rosids</taxon>
        <taxon>malvids</taxon>
        <taxon>Sapindales</taxon>
        <taxon>Rutaceae</taxon>
        <taxon>Aurantioideae</taxon>
        <taxon>Citrus</taxon>
    </lineage>
</organism>
<dbReference type="Gramene" id="ESR58737">
    <property type="protein sequence ID" value="ESR58737"/>
    <property type="gene ID" value="CICLE_v10024288mg"/>
</dbReference>
<dbReference type="AlphaFoldDB" id="V4TYQ9"/>
<reference evidence="1 2" key="1">
    <citation type="submission" date="2013-10" db="EMBL/GenBank/DDBJ databases">
        <authorList>
            <consortium name="International Citrus Genome Consortium"/>
            <person name="Jenkins J."/>
            <person name="Schmutz J."/>
            <person name="Prochnik S."/>
            <person name="Rokhsar D."/>
            <person name="Gmitter F."/>
            <person name="Ollitrault P."/>
            <person name="Machado M."/>
            <person name="Talon M."/>
            <person name="Wincker P."/>
            <person name="Jaillon O."/>
            <person name="Morgante M."/>
        </authorList>
    </citation>
    <scope>NUCLEOTIDE SEQUENCE</scope>
    <source>
        <strain evidence="2">cv. Clemenules</strain>
    </source>
</reference>
<protein>
    <submittedName>
        <fullName evidence="1">Uncharacterized protein</fullName>
    </submittedName>
</protein>
<accession>V4TYQ9</accession>
<gene>
    <name evidence="1" type="ORF">CICLE_v10024288mg</name>
</gene>
<evidence type="ECO:0000313" key="1">
    <source>
        <dbReference type="EMBL" id="ESR58737.1"/>
    </source>
</evidence>
<dbReference type="KEGG" id="cic:CICLE_v10024288mg"/>
<dbReference type="Proteomes" id="UP000030687">
    <property type="component" value="Unassembled WGS sequence"/>
</dbReference>
<sequence>MVELFYCRYVRNCILINCAFILPFNDMYFWNCRLLLRSSLSRYLESEKERNEEKDSELTEIPKLPVYFFVNRILES</sequence>
<evidence type="ECO:0000313" key="2">
    <source>
        <dbReference type="Proteomes" id="UP000030687"/>
    </source>
</evidence>
<dbReference type="EMBL" id="KI536661">
    <property type="protein sequence ID" value="ESR58737.1"/>
    <property type="molecule type" value="Genomic_DNA"/>
</dbReference>